<keyword evidence="3" id="KW-1185">Reference proteome</keyword>
<organism evidence="2 3">
    <name type="scientific">Psophocarpus tetragonolobus</name>
    <name type="common">Winged bean</name>
    <name type="synonym">Dolichos tetragonolobus</name>
    <dbReference type="NCBI Taxonomy" id="3891"/>
    <lineage>
        <taxon>Eukaryota</taxon>
        <taxon>Viridiplantae</taxon>
        <taxon>Streptophyta</taxon>
        <taxon>Embryophyta</taxon>
        <taxon>Tracheophyta</taxon>
        <taxon>Spermatophyta</taxon>
        <taxon>Magnoliopsida</taxon>
        <taxon>eudicotyledons</taxon>
        <taxon>Gunneridae</taxon>
        <taxon>Pentapetalae</taxon>
        <taxon>rosids</taxon>
        <taxon>fabids</taxon>
        <taxon>Fabales</taxon>
        <taxon>Fabaceae</taxon>
        <taxon>Papilionoideae</taxon>
        <taxon>50 kb inversion clade</taxon>
        <taxon>NPAAA clade</taxon>
        <taxon>indigoferoid/millettioid clade</taxon>
        <taxon>Phaseoleae</taxon>
        <taxon>Psophocarpus</taxon>
    </lineage>
</organism>
<proteinExistence type="predicted"/>
<dbReference type="AlphaFoldDB" id="A0AAN9T0S1"/>
<evidence type="ECO:0000256" key="1">
    <source>
        <dbReference type="SAM" id="MobiDB-lite"/>
    </source>
</evidence>
<sequence>MRVLPEKENKCSSTCASKWTLHLPECQDPLSQLTKFLTLCGPTHNHSLATRDSEAISFRRQSPNDSAAASSTPI</sequence>
<comment type="caution">
    <text evidence="2">The sequence shown here is derived from an EMBL/GenBank/DDBJ whole genome shotgun (WGS) entry which is preliminary data.</text>
</comment>
<dbReference type="Proteomes" id="UP001386955">
    <property type="component" value="Unassembled WGS sequence"/>
</dbReference>
<protein>
    <submittedName>
        <fullName evidence="2">Uncharacterized protein</fullName>
    </submittedName>
</protein>
<gene>
    <name evidence="2" type="ORF">VNO78_03207</name>
</gene>
<feature type="compositionally biased region" description="Polar residues" evidence="1">
    <location>
        <begin position="59"/>
        <end position="74"/>
    </location>
</feature>
<reference evidence="2 3" key="1">
    <citation type="submission" date="2024-01" db="EMBL/GenBank/DDBJ databases">
        <title>The genomes of 5 underutilized Papilionoideae crops provide insights into root nodulation and disease resistanc.</title>
        <authorList>
            <person name="Jiang F."/>
        </authorList>
    </citation>
    <scope>NUCLEOTIDE SEQUENCE [LARGE SCALE GENOMIC DNA]</scope>
    <source>
        <strain evidence="2">DUOXIRENSHENG_FW03</strain>
        <tissue evidence="2">Leaves</tissue>
    </source>
</reference>
<evidence type="ECO:0000313" key="2">
    <source>
        <dbReference type="EMBL" id="KAK7411769.1"/>
    </source>
</evidence>
<accession>A0AAN9T0S1</accession>
<evidence type="ECO:0000313" key="3">
    <source>
        <dbReference type="Proteomes" id="UP001386955"/>
    </source>
</evidence>
<dbReference type="EMBL" id="JAYMYS010000001">
    <property type="protein sequence ID" value="KAK7411769.1"/>
    <property type="molecule type" value="Genomic_DNA"/>
</dbReference>
<feature type="region of interest" description="Disordered" evidence="1">
    <location>
        <begin position="51"/>
        <end position="74"/>
    </location>
</feature>
<name>A0AAN9T0S1_PSOTE</name>